<reference evidence="8" key="1">
    <citation type="journal article" date="2018" name="Nat. Microbiol.">
        <title>Leveraging single-cell genomics to expand the fungal tree of life.</title>
        <authorList>
            <person name="Ahrendt S.R."/>
            <person name="Quandt C.A."/>
            <person name="Ciobanu D."/>
            <person name="Clum A."/>
            <person name="Salamov A."/>
            <person name="Andreopoulos B."/>
            <person name="Cheng J.F."/>
            <person name="Woyke T."/>
            <person name="Pelin A."/>
            <person name="Henrissat B."/>
            <person name="Reynolds N.K."/>
            <person name="Benny G.L."/>
            <person name="Smith M.E."/>
            <person name="James T.Y."/>
            <person name="Grigoriev I.V."/>
        </authorList>
    </citation>
    <scope>NUCLEOTIDE SEQUENCE [LARGE SCALE GENOMIC DNA]</scope>
</reference>
<dbReference type="InterPro" id="IPR013217">
    <property type="entry name" value="Methyltransf_12"/>
</dbReference>
<dbReference type="PANTHER" id="PTHR22809">
    <property type="entry name" value="METHYLTRANSFERASE-RELATED"/>
    <property type="match status" value="1"/>
</dbReference>
<proteinExistence type="inferred from homology"/>
<dbReference type="GO" id="GO:0052735">
    <property type="term" value="F:tRNA (cytidine-3-)-methyltransferase activity"/>
    <property type="evidence" value="ECO:0007669"/>
    <property type="project" value="TreeGrafter"/>
</dbReference>
<evidence type="ECO:0000313" key="8">
    <source>
        <dbReference type="Proteomes" id="UP000267251"/>
    </source>
</evidence>
<evidence type="ECO:0000313" key="7">
    <source>
        <dbReference type="EMBL" id="RKP13709.1"/>
    </source>
</evidence>
<dbReference type="GO" id="GO:0032259">
    <property type="term" value="P:methylation"/>
    <property type="evidence" value="ECO:0007669"/>
    <property type="project" value="UniProtKB-KW"/>
</dbReference>
<dbReference type="PANTHER" id="PTHR22809:SF11">
    <property type="entry name" value="TRNA N(3)-METHYLCYTIDINE METHYLTRANSFERASE METTL2"/>
    <property type="match status" value="1"/>
</dbReference>
<dbReference type="PIRSF" id="PIRSF037755">
    <property type="entry name" value="Mettl2_prd"/>
    <property type="match status" value="1"/>
</dbReference>
<feature type="compositionally biased region" description="Polar residues" evidence="5">
    <location>
        <begin position="9"/>
        <end position="18"/>
    </location>
</feature>
<evidence type="ECO:0000256" key="2">
    <source>
        <dbReference type="ARBA" id="ARBA00022603"/>
    </source>
</evidence>
<dbReference type="InterPro" id="IPR026113">
    <property type="entry name" value="METTL2/6/8-like"/>
</dbReference>
<gene>
    <name evidence="7" type="ORF">BJ684DRAFT_19823</name>
</gene>
<dbReference type="Gene3D" id="3.40.50.150">
    <property type="entry name" value="Vaccinia Virus protein VP39"/>
    <property type="match status" value="1"/>
</dbReference>
<feature type="domain" description="Methyltransferase type 12" evidence="6">
    <location>
        <begin position="131"/>
        <end position="234"/>
    </location>
</feature>
<protein>
    <recommendedName>
        <fullName evidence="4">tRNA N(3)-methylcytidine methyltransferase</fullName>
        <ecNumber evidence="4">2.1.1.-</ecNumber>
    </recommendedName>
</protein>
<comment type="similarity">
    <text evidence="1 4">Belongs to the methyltransferase superfamily. METL family.</text>
</comment>
<evidence type="ECO:0000256" key="5">
    <source>
        <dbReference type="SAM" id="MobiDB-lite"/>
    </source>
</evidence>
<dbReference type="EMBL" id="KZ987959">
    <property type="protein sequence ID" value="RKP13709.1"/>
    <property type="molecule type" value="Genomic_DNA"/>
</dbReference>
<name>A0A4V1IY88_9FUNG</name>
<dbReference type="CDD" id="cd02440">
    <property type="entry name" value="AdoMet_MTases"/>
    <property type="match status" value="1"/>
</dbReference>
<feature type="region of interest" description="Disordered" evidence="5">
    <location>
        <begin position="1"/>
        <end position="43"/>
    </location>
</feature>
<keyword evidence="8" id="KW-1185">Reference proteome</keyword>
<accession>A0A4V1IY88</accession>
<dbReference type="OrthoDB" id="417697at2759"/>
<keyword evidence="2 4" id="KW-0489">Methyltransferase</keyword>
<evidence type="ECO:0000256" key="4">
    <source>
        <dbReference type="PIRNR" id="PIRNR037755"/>
    </source>
</evidence>
<dbReference type="Pfam" id="PF08242">
    <property type="entry name" value="Methyltransf_12"/>
    <property type="match status" value="1"/>
</dbReference>
<evidence type="ECO:0000256" key="1">
    <source>
        <dbReference type="ARBA" id="ARBA00009725"/>
    </source>
</evidence>
<comment type="function">
    <text evidence="4">S-adenosyl-L-methionine-dependent methyltransferase.</text>
</comment>
<dbReference type="EC" id="2.1.1.-" evidence="4"/>
<dbReference type="InterPro" id="IPR029063">
    <property type="entry name" value="SAM-dependent_MTases_sf"/>
</dbReference>
<evidence type="ECO:0000256" key="3">
    <source>
        <dbReference type="ARBA" id="ARBA00022679"/>
    </source>
</evidence>
<evidence type="ECO:0000259" key="6">
    <source>
        <dbReference type="Pfam" id="PF08242"/>
    </source>
</evidence>
<dbReference type="SUPFAM" id="SSF53335">
    <property type="entry name" value="S-adenosyl-L-methionine-dependent methyltransferases"/>
    <property type="match status" value="1"/>
</dbReference>
<organism evidence="7 8">
    <name type="scientific">Piptocephalis cylindrospora</name>
    <dbReference type="NCBI Taxonomy" id="1907219"/>
    <lineage>
        <taxon>Eukaryota</taxon>
        <taxon>Fungi</taxon>
        <taxon>Fungi incertae sedis</taxon>
        <taxon>Zoopagomycota</taxon>
        <taxon>Zoopagomycotina</taxon>
        <taxon>Zoopagomycetes</taxon>
        <taxon>Zoopagales</taxon>
        <taxon>Piptocephalidaceae</taxon>
        <taxon>Piptocephalis</taxon>
    </lineage>
</organism>
<sequence>MSVNESKRSSSVVNAQDASSSSGNTESSADETFGSRQLTNPDEVFDHNAWDNVEWDSDQEKEAEAIVDRQRANPMPEEQQETISMDAALYWDRFYRVNQNRFFKDRNWLHLEFPELFEPTDQDRKEKKVIMEIGCGAGNTFFPLLSANPDPNLFAYCCDFSEEAVGVVKNNPAYNPERGEAFVWDLSSPSLPSQVKEGSVDVILLVFVLSALQPFEWEQAMKNLEHLLKPGGIILFRDYGRYDLAQLRFKSGRYLAEHFYARGDGTRVYFFSSDELTQVFGSRFDILQNAVDRRLIVNRSRRLKMYRVWLQGKFRKPLEGKKE</sequence>
<dbReference type="AlphaFoldDB" id="A0A4V1IY88"/>
<keyword evidence="3 4" id="KW-0808">Transferase</keyword>
<dbReference type="Proteomes" id="UP000267251">
    <property type="component" value="Unassembled WGS sequence"/>
</dbReference>